<dbReference type="RefSeq" id="WP_284244949.1">
    <property type="nucleotide sequence ID" value="NZ_BSST01000001.1"/>
</dbReference>
<reference evidence="1 2" key="1">
    <citation type="submission" date="2023-03" db="EMBL/GenBank/DDBJ databases">
        <title>Draft genome sequence of Thalassotalea insulae KCTC 62186T.</title>
        <authorList>
            <person name="Sawabe T."/>
        </authorList>
    </citation>
    <scope>NUCLEOTIDE SEQUENCE [LARGE SCALE GENOMIC DNA]</scope>
    <source>
        <strain evidence="1 2">KCTC 62186</strain>
    </source>
</reference>
<dbReference type="Pfam" id="PF04820">
    <property type="entry name" value="Trp_halogenase"/>
    <property type="match status" value="1"/>
</dbReference>
<sequence>MKTNTQANHHTTNAINTVVVVGGGIAGWLTAGRIAAKHKAADNKNINVVLIESPTVPAIGVGEGTWPTMRSTLIALGISETDFIRECDASFKQGAKFAKWVDGTENDFYYHPLVLPQGFGKDDLAAYWHTLNRADKSSFSNDVCFQEAICEQHLAPKTIRTPEFSAVANYAYHLDSGKFAVFLQKHCCDKLGVQHIVDDVIAVNSKENNDIASLSTQQHGALHGDLFVDCTGFTSLLLGQHFQVPFKPCDDVLFIDTALAVQVPYENENTAIASHTISTGQEAGWIWDIGLQHRRGVGYVYASKYSSEQQAREVLAQYIGQPLDSHNVRKIPIKSGHRTKFWQNNCVAVGLSAGFLEPLEASALVLVELSAEMISEQLPVTREVMDVVAKRFNETFLYRWDRIIDFLKLHYILSKRTDNAFWTDNRHPDTIPESLQDLMRLWQHRSPADYDFTSNNEVFPAASYQYVLYGMGFKSDYRHLQHQLNNPAFATEQFAKNKHMINQATSSLPTNRELLNKIRQYGLATI</sequence>
<accession>A0ABQ6GV41</accession>
<proteinExistence type="predicted"/>
<dbReference type="Gene3D" id="3.50.50.60">
    <property type="entry name" value="FAD/NAD(P)-binding domain"/>
    <property type="match status" value="1"/>
</dbReference>
<evidence type="ECO:0000313" key="2">
    <source>
        <dbReference type="Proteomes" id="UP001157186"/>
    </source>
</evidence>
<dbReference type="InterPro" id="IPR050816">
    <property type="entry name" value="Flavin-dep_Halogenase_NPB"/>
</dbReference>
<dbReference type="InterPro" id="IPR006905">
    <property type="entry name" value="Flavin_halogenase"/>
</dbReference>
<dbReference type="EMBL" id="BSST01000001">
    <property type="protein sequence ID" value="GLX79059.1"/>
    <property type="molecule type" value="Genomic_DNA"/>
</dbReference>
<evidence type="ECO:0000313" key="1">
    <source>
        <dbReference type="EMBL" id="GLX79059.1"/>
    </source>
</evidence>
<gene>
    <name evidence="1" type="ORF">tinsulaeT_23990</name>
</gene>
<keyword evidence="2" id="KW-1185">Reference proteome</keyword>
<name>A0ABQ6GV41_9GAMM</name>
<dbReference type="InterPro" id="IPR033856">
    <property type="entry name" value="Trp_halogen"/>
</dbReference>
<protein>
    <submittedName>
        <fullName evidence="1">Tryptophan halogenase</fullName>
    </submittedName>
</protein>
<comment type="caution">
    <text evidence="1">The sequence shown here is derived from an EMBL/GenBank/DDBJ whole genome shotgun (WGS) entry which is preliminary data.</text>
</comment>
<dbReference type="PIRSF" id="PIRSF011396">
    <property type="entry name" value="Trp_halogenase"/>
    <property type="match status" value="1"/>
</dbReference>
<dbReference type="PANTHER" id="PTHR43747:SF4">
    <property type="entry name" value="FLAVIN-DEPENDENT TRYPTOPHAN HALOGENASE"/>
    <property type="match status" value="1"/>
</dbReference>
<organism evidence="1 2">
    <name type="scientific">Thalassotalea insulae</name>
    <dbReference type="NCBI Taxonomy" id="2056778"/>
    <lineage>
        <taxon>Bacteria</taxon>
        <taxon>Pseudomonadati</taxon>
        <taxon>Pseudomonadota</taxon>
        <taxon>Gammaproteobacteria</taxon>
        <taxon>Alteromonadales</taxon>
        <taxon>Colwelliaceae</taxon>
        <taxon>Thalassotalea</taxon>
    </lineage>
</organism>
<dbReference type="PANTHER" id="PTHR43747">
    <property type="entry name" value="FAD-BINDING PROTEIN"/>
    <property type="match status" value="1"/>
</dbReference>
<dbReference type="InterPro" id="IPR036188">
    <property type="entry name" value="FAD/NAD-bd_sf"/>
</dbReference>
<dbReference type="SUPFAM" id="SSF51905">
    <property type="entry name" value="FAD/NAD(P)-binding domain"/>
    <property type="match status" value="1"/>
</dbReference>
<dbReference type="Proteomes" id="UP001157186">
    <property type="component" value="Unassembled WGS sequence"/>
</dbReference>